<evidence type="ECO:0000256" key="7">
    <source>
        <dbReference type="ARBA" id="ARBA00022989"/>
    </source>
</evidence>
<evidence type="ECO:0000256" key="8">
    <source>
        <dbReference type="ARBA" id="ARBA00023031"/>
    </source>
</evidence>
<protein>
    <recommendedName>
        <fullName evidence="3">Movement protein TGBp3</fullName>
    </recommendedName>
    <alternativeName>
        <fullName evidence="12">7 kDa protein</fullName>
    </alternativeName>
    <alternativeName>
        <fullName evidence="13">Triple gene block 3 protein</fullName>
    </alternativeName>
</protein>
<keyword evidence="9" id="KW-0472">Membrane</keyword>
<comment type="similarity">
    <text evidence="2">Belongs to the Tymovirales TGBp3 protein family.</text>
</comment>
<evidence type="ECO:0000256" key="13">
    <source>
        <dbReference type="ARBA" id="ARBA00033148"/>
    </source>
</evidence>
<keyword evidence="5" id="KW-0812">Transmembrane</keyword>
<evidence type="ECO:0000256" key="4">
    <source>
        <dbReference type="ARBA" id="ARBA00022448"/>
    </source>
</evidence>
<dbReference type="GO" id="GO:0044167">
    <property type="term" value="C:host cell endoplasmic reticulum membrane"/>
    <property type="evidence" value="ECO:0007669"/>
    <property type="project" value="UniProtKB-SubCell"/>
</dbReference>
<accession>G5CCW9</accession>
<keyword evidence="7" id="KW-1133">Transmembrane helix</keyword>
<reference evidence="14 15" key="1">
    <citation type="journal article" date="2011" name="Arch. Virol.">
        <title>Mirabilis jalapa mottle virus: a new carlavirus infecting four o'clocks.</title>
        <authorList>
            <person name="Hatlestad G.J."/>
            <person name="Elam L."/>
            <person name="Gonzalez A."/>
            <person name="Lloyd A.M."/>
        </authorList>
    </citation>
    <scope>NUCLEOTIDE SEQUENCE [LARGE SCALE GENOMIC DNA]</scope>
</reference>
<evidence type="ECO:0000256" key="6">
    <source>
        <dbReference type="ARBA" id="ARBA00022870"/>
    </source>
</evidence>
<evidence type="ECO:0000256" key="10">
    <source>
        <dbReference type="ARBA" id="ARBA00023184"/>
    </source>
</evidence>
<proteinExistence type="inferred from homology"/>
<sequence length="64" mass="7060">MRTPTLALLVGVLCFCVTLWVMRILDAPTCQLIITGESVRISGCVLNPEHITEMSKLKVLQSCL</sequence>
<evidence type="ECO:0000256" key="12">
    <source>
        <dbReference type="ARBA" id="ARBA00030266"/>
    </source>
</evidence>
<dbReference type="KEGG" id="vg:11266126"/>
<organism evidence="14 15">
    <name type="scientific">Mirabilis jalapa mottle virus</name>
    <dbReference type="NCBI Taxonomy" id="1093773"/>
    <lineage>
        <taxon>Viruses</taxon>
        <taxon>Riboviria</taxon>
        <taxon>Orthornavirae</taxon>
        <taxon>Kitrinoviricota</taxon>
        <taxon>Alsuviricetes</taxon>
        <taxon>Tymovirales</taxon>
        <taxon>Betaflexiviridae</taxon>
        <taxon>Quinvirinae</taxon>
        <taxon>Carlavirus</taxon>
        <taxon>Carlavirus mirabilis</taxon>
    </lineage>
</organism>
<keyword evidence="8" id="KW-0916">Viral movement protein</keyword>
<dbReference type="InterPro" id="IPR003411">
    <property type="entry name" value="TGBp3"/>
</dbReference>
<dbReference type="GeneID" id="11266126"/>
<evidence type="ECO:0000256" key="1">
    <source>
        <dbReference type="ARBA" id="ARBA00004625"/>
    </source>
</evidence>
<dbReference type="Pfam" id="PF02495">
    <property type="entry name" value="TGBp3"/>
    <property type="match status" value="1"/>
</dbReference>
<dbReference type="Proteomes" id="UP000201244">
    <property type="component" value="Segment"/>
</dbReference>
<evidence type="ECO:0000256" key="5">
    <source>
        <dbReference type="ARBA" id="ARBA00022692"/>
    </source>
</evidence>
<dbReference type="GO" id="GO:0046740">
    <property type="term" value="P:transport of virus in host, cell to cell"/>
    <property type="evidence" value="ECO:0007669"/>
    <property type="project" value="UniProtKB-KW"/>
</dbReference>
<keyword evidence="4" id="KW-0813">Transport</keyword>
<keyword evidence="15" id="KW-1185">Reference proteome</keyword>
<keyword evidence="6" id="KW-1043">Host membrane</keyword>
<evidence type="ECO:0000313" key="15">
    <source>
        <dbReference type="Proteomes" id="UP000201244"/>
    </source>
</evidence>
<keyword evidence="10" id="KW-1038">Host endoplasmic reticulum</keyword>
<evidence type="ECO:0000256" key="3">
    <source>
        <dbReference type="ARBA" id="ARBA00013812"/>
    </source>
</evidence>
<comment type="subcellular location">
    <subcellularLocation>
        <location evidence="1">Host endoplasmic reticulum membrane</location>
    </subcellularLocation>
</comment>
<comment type="function">
    <text evidence="11">Plays a role in viral cell-to-cell propagation, by facilitating genome transport to neighboring plant cells through plasmosdesmata. May induce the formation of granular vesicles derived from the Endoplasmic reticulum, which align on actin filaments.</text>
</comment>
<dbReference type="EMBL" id="JN039374">
    <property type="protein sequence ID" value="AEQ35303.1"/>
    <property type="molecule type" value="Genomic_RNA"/>
</dbReference>
<evidence type="ECO:0000313" key="14">
    <source>
        <dbReference type="EMBL" id="AEQ35303.1"/>
    </source>
</evidence>
<evidence type="ECO:0000256" key="2">
    <source>
        <dbReference type="ARBA" id="ARBA00010355"/>
    </source>
</evidence>
<dbReference type="OrthoDB" id="28857at10239"/>
<evidence type="ECO:0000256" key="11">
    <source>
        <dbReference type="ARBA" id="ARBA00025270"/>
    </source>
</evidence>
<name>G5CCW9_9VIRU</name>
<evidence type="ECO:0000256" key="9">
    <source>
        <dbReference type="ARBA" id="ARBA00023136"/>
    </source>
</evidence>
<dbReference type="RefSeq" id="YP_004901684.1">
    <property type="nucleotide sequence ID" value="NC_016080.1"/>
</dbReference>